<evidence type="ECO:0000256" key="1">
    <source>
        <dbReference type="SAM" id="MobiDB-lite"/>
    </source>
</evidence>
<dbReference type="OrthoDB" id="2438161at2"/>
<gene>
    <name evidence="4" type="ORF">CD30_09320</name>
</gene>
<dbReference type="EMBL" id="JPVQ01000013">
    <property type="protein sequence ID" value="KGR90894.1"/>
    <property type="molecule type" value="Genomic_DNA"/>
</dbReference>
<evidence type="ECO:0000313" key="5">
    <source>
        <dbReference type="Proteomes" id="UP000030595"/>
    </source>
</evidence>
<feature type="compositionally biased region" description="Polar residues" evidence="1">
    <location>
        <begin position="36"/>
        <end position="45"/>
    </location>
</feature>
<protein>
    <recommendedName>
        <fullName evidence="3">Lysozyme inhibitor LprI-like N-terminal domain-containing protein</fullName>
    </recommendedName>
</protein>
<dbReference type="AlphaFoldDB" id="A0A0A3J1L0"/>
<feature type="signal peptide" evidence="2">
    <location>
        <begin position="1"/>
        <end position="20"/>
    </location>
</feature>
<dbReference type="Pfam" id="PF07007">
    <property type="entry name" value="LprI"/>
    <property type="match status" value="1"/>
</dbReference>
<dbReference type="Proteomes" id="UP000030595">
    <property type="component" value="Unassembled WGS sequence"/>
</dbReference>
<sequence>MKNNRKFLIVGMLTVVLALAACTDSVEESSVALDNEVQNDSNTNLTDRDSASKNTDSIETNNTDTYEQPDTQNIVPNEKDSSSNNTESLKAAYVKKLNDTKIEMEEMRNNPISSSTYALKEIENEIYIVWDSLLNEIYGVLQQQLPKEEMDKLREEQRDWITYRDNSALEASQKYKGGTQEHLEYDIVRNDRTEERCFELVKNYMK</sequence>
<dbReference type="eggNOG" id="COG3755">
    <property type="taxonomic scope" value="Bacteria"/>
</dbReference>
<feature type="domain" description="Lysozyme inhibitor LprI-like N-terminal" evidence="3">
    <location>
        <begin position="114"/>
        <end position="200"/>
    </location>
</feature>
<organism evidence="4 5">
    <name type="scientific">Ureibacillus massiliensis 4400831 = CIP 108448 = CCUG 49529</name>
    <dbReference type="NCBI Taxonomy" id="1211035"/>
    <lineage>
        <taxon>Bacteria</taxon>
        <taxon>Bacillati</taxon>
        <taxon>Bacillota</taxon>
        <taxon>Bacilli</taxon>
        <taxon>Bacillales</taxon>
        <taxon>Caryophanaceae</taxon>
        <taxon>Ureibacillus</taxon>
    </lineage>
</organism>
<feature type="compositionally biased region" description="Polar residues" evidence="1">
    <location>
        <begin position="52"/>
        <end position="75"/>
    </location>
</feature>
<keyword evidence="5" id="KW-1185">Reference proteome</keyword>
<comment type="caution">
    <text evidence="4">The sequence shown here is derived from an EMBL/GenBank/DDBJ whole genome shotgun (WGS) entry which is preliminary data.</text>
</comment>
<feature type="chain" id="PRO_5038617202" description="Lysozyme inhibitor LprI-like N-terminal domain-containing protein" evidence="2">
    <location>
        <begin position="21"/>
        <end position="206"/>
    </location>
</feature>
<dbReference type="PANTHER" id="PTHR39176">
    <property type="entry name" value="PERIPLASMIC PROTEIN-RELATED"/>
    <property type="match status" value="1"/>
</dbReference>
<feature type="region of interest" description="Disordered" evidence="1">
    <location>
        <begin position="33"/>
        <end position="88"/>
    </location>
</feature>
<accession>A0A0A3J1L0</accession>
<dbReference type="RefSeq" id="WP_036175548.1">
    <property type="nucleotide sequence ID" value="NZ_AVCZ01000013.1"/>
</dbReference>
<name>A0A0A3J1L0_9BACL</name>
<keyword evidence="2" id="KW-0732">Signal</keyword>
<dbReference type="InterPro" id="IPR009739">
    <property type="entry name" value="LprI-like_N"/>
</dbReference>
<evidence type="ECO:0000259" key="3">
    <source>
        <dbReference type="Pfam" id="PF07007"/>
    </source>
</evidence>
<proteinExistence type="predicted"/>
<dbReference type="PANTHER" id="PTHR39176:SF1">
    <property type="entry name" value="PERIPLASMIC PROTEIN"/>
    <property type="match status" value="1"/>
</dbReference>
<dbReference type="PROSITE" id="PS51257">
    <property type="entry name" value="PROKAR_LIPOPROTEIN"/>
    <property type="match status" value="1"/>
</dbReference>
<reference evidence="4 5" key="1">
    <citation type="submission" date="2014-02" db="EMBL/GenBank/DDBJ databases">
        <title>Draft genome sequence of Lysinibacillus massiliensis CCUG 49529.</title>
        <authorList>
            <person name="Zhang F."/>
            <person name="Wang G."/>
            <person name="Zhang L."/>
        </authorList>
    </citation>
    <scope>NUCLEOTIDE SEQUENCE [LARGE SCALE GENOMIC DNA]</scope>
    <source>
        <strain evidence="4 5">CCUG 49529</strain>
    </source>
</reference>
<dbReference type="Gene3D" id="1.20.1270.180">
    <property type="match status" value="1"/>
</dbReference>
<evidence type="ECO:0000256" key="2">
    <source>
        <dbReference type="SAM" id="SignalP"/>
    </source>
</evidence>
<evidence type="ECO:0000313" key="4">
    <source>
        <dbReference type="EMBL" id="KGR90894.1"/>
    </source>
</evidence>